<reference evidence="3 4" key="1">
    <citation type="journal article" date="2021" name="J. Biosci. Bioeng.">
        <title>Identification and characterization of a chc gene cluster responsible for the aromatization pathway of cyclohexanecarboxylate degradation in Sinomonas cyclohexanicum ATCC 51369.</title>
        <authorList>
            <person name="Yamamoto T."/>
            <person name="Hasegawa Y."/>
            <person name="Lau P.C.K."/>
            <person name="Iwaki H."/>
        </authorList>
    </citation>
    <scope>NUCLEOTIDE SEQUENCE [LARGE SCALE GENOMIC DNA]</scope>
    <source>
        <strain evidence="3 4">ATCC 51369</strain>
    </source>
</reference>
<evidence type="ECO:0000259" key="2">
    <source>
        <dbReference type="Pfam" id="PF12867"/>
    </source>
</evidence>
<dbReference type="Proteomes" id="UP001319861">
    <property type="component" value="Chromosome"/>
</dbReference>
<evidence type="ECO:0000313" key="4">
    <source>
        <dbReference type="Proteomes" id="UP001319861"/>
    </source>
</evidence>
<dbReference type="EMBL" id="AP024525">
    <property type="protein sequence ID" value="BCT75153.1"/>
    <property type="molecule type" value="Genomic_DNA"/>
</dbReference>
<keyword evidence="1" id="KW-0812">Transmembrane</keyword>
<dbReference type="Pfam" id="PF12867">
    <property type="entry name" value="DinB_2"/>
    <property type="match status" value="1"/>
</dbReference>
<gene>
    <name evidence="3" type="ORF">SCMU_09950</name>
</gene>
<proteinExistence type="predicted"/>
<feature type="transmembrane region" description="Helical" evidence="1">
    <location>
        <begin position="83"/>
        <end position="102"/>
    </location>
</feature>
<sequence length="169" mass="18806">MRRDLLWIAEDFGLIVGTVQASELGAPTRGTRWTNRQLLFHMVLGQNIALTSIPLFGAFSRLPPAASRAWSAALEACTGPYDWVNWAGAVAGARVLGVGAMGRMMDRTTRVIVNWYDRAGPGALARGMSVPPSWDPYFSDWMDRRGILEWAPKHYRHHRGQLTLSTLPD</sequence>
<organism evidence="3 4">
    <name type="scientific">Sinomonas cyclohexanicum</name>
    <name type="common">Corynebacterium cyclohexanicum</name>
    <dbReference type="NCBI Taxonomy" id="322009"/>
    <lineage>
        <taxon>Bacteria</taxon>
        <taxon>Bacillati</taxon>
        <taxon>Actinomycetota</taxon>
        <taxon>Actinomycetes</taxon>
        <taxon>Micrococcales</taxon>
        <taxon>Micrococcaceae</taxon>
        <taxon>Sinomonas</taxon>
    </lineage>
</organism>
<evidence type="ECO:0000256" key="1">
    <source>
        <dbReference type="SAM" id="Phobius"/>
    </source>
</evidence>
<evidence type="ECO:0000313" key="3">
    <source>
        <dbReference type="EMBL" id="BCT75153.1"/>
    </source>
</evidence>
<dbReference type="RefSeq" id="WP_229231923.1">
    <property type="nucleotide sequence ID" value="NZ_AP024525.1"/>
</dbReference>
<protein>
    <recommendedName>
        <fullName evidence="2">DinB-like domain-containing protein</fullName>
    </recommendedName>
</protein>
<dbReference type="SUPFAM" id="SSF109854">
    <property type="entry name" value="DinB/YfiT-like putative metalloenzymes"/>
    <property type="match status" value="1"/>
</dbReference>
<feature type="transmembrane region" description="Helical" evidence="1">
    <location>
        <begin position="38"/>
        <end position="63"/>
    </location>
</feature>
<dbReference type="InterPro" id="IPR034660">
    <property type="entry name" value="DinB/YfiT-like"/>
</dbReference>
<accession>A0ABN6FEL0</accession>
<keyword evidence="1" id="KW-1133">Transmembrane helix</keyword>
<feature type="domain" description="DinB-like" evidence="2">
    <location>
        <begin position="16"/>
        <end position="162"/>
    </location>
</feature>
<name>A0ABN6FEL0_SINCY</name>
<dbReference type="InterPro" id="IPR024775">
    <property type="entry name" value="DinB-like"/>
</dbReference>
<keyword evidence="1" id="KW-0472">Membrane</keyword>
<keyword evidence="4" id="KW-1185">Reference proteome</keyword>